<dbReference type="Pfam" id="PF01580">
    <property type="entry name" value="FtsK_SpoIIIE"/>
    <property type="match status" value="1"/>
</dbReference>
<reference evidence="5 6" key="1">
    <citation type="journal article" date="2019" name="Environ. Microbiol.">
        <title>An active ?-lactamase is a part of an orchestrated cell wall stress resistance network of Bacillus subtilis and related rhizosphere species.</title>
        <authorList>
            <person name="Bucher T."/>
            <person name="Keren-Paz A."/>
            <person name="Hausser J."/>
            <person name="Olender T."/>
            <person name="Cytryn E."/>
            <person name="Kolodkin-Gal I."/>
        </authorList>
    </citation>
    <scope>NUCLEOTIDE SEQUENCE [LARGE SCALE GENOMIC DNA]</scope>
    <source>
        <strain evidence="5 6">I5</strain>
    </source>
</reference>
<feature type="non-terminal residue" evidence="5">
    <location>
        <position position="1"/>
    </location>
</feature>
<dbReference type="Gene3D" id="3.40.50.300">
    <property type="entry name" value="P-loop containing nucleotide triphosphate hydrolases"/>
    <property type="match status" value="1"/>
</dbReference>
<organism evidence="5 6">
    <name type="scientific">Bacillus wiedmannii</name>
    <dbReference type="NCBI Taxonomy" id="1890302"/>
    <lineage>
        <taxon>Bacteria</taxon>
        <taxon>Bacillati</taxon>
        <taxon>Bacillota</taxon>
        <taxon>Bacilli</taxon>
        <taxon>Bacillales</taxon>
        <taxon>Bacillaceae</taxon>
        <taxon>Bacillus</taxon>
        <taxon>Bacillus cereus group</taxon>
    </lineage>
</organism>
<evidence type="ECO:0000313" key="6">
    <source>
        <dbReference type="Proteomes" id="UP000305222"/>
    </source>
</evidence>
<protein>
    <recommendedName>
        <fullName evidence="4">FtsK domain-containing protein</fullName>
    </recommendedName>
</protein>
<dbReference type="InterPro" id="IPR002543">
    <property type="entry name" value="FtsK_dom"/>
</dbReference>
<accession>A0A4V5TQ44</accession>
<feature type="domain" description="FtsK" evidence="4">
    <location>
        <begin position="1"/>
        <end position="92"/>
    </location>
</feature>
<dbReference type="InterPro" id="IPR027417">
    <property type="entry name" value="P-loop_NTPase"/>
</dbReference>
<evidence type="ECO:0000256" key="1">
    <source>
        <dbReference type="ARBA" id="ARBA00022741"/>
    </source>
</evidence>
<feature type="binding site" evidence="3">
    <location>
        <begin position="22"/>
        <end position="29"/>
    </location>
    <ligand>
        <name>ATP</name>
        <dbReference type="ChEBI" id="CHEBI:30616"/>
    </ligand>
</feature>
<sequence length="92" mass="9836">VFLNIHDKIEKKGHGPHGLMAGTTGSGKSEVIQSIIAALAATYHPHEMAFMLIDYKGGGMSNTFAGLPHIIASITNLEDPNLIERARISLKA</sequence>
<dbReference type="SUPFAM" id="SSF52540">
    <property type="entry name" value="P-loop containing nucleoside triphosphate hydrolases"/>
    <property type="match status" value="1"/>
</dbReference>
<evidence type="ECO:0000259" key="4">
    <source>
        <dbReference type="PROSITE" id="PS50901"/>
    </source>
</evidence>
<dbReference type="PANTHER" id="PTHR22683:SF1">
    <property type="entry name" value="TYPE VII SECRETION SYSTEM PROTEIN ESSC"/>
    <property type="match status" value="1"/>
</dbReference>
<dbReference type="Proteomes" id="UP000305222">
    <property type="component" value="Unassembled WGS sequence"/>
</dbReference>
<evidence type="ECO:0000313" key="5">
    <source>
        <dbReference type="EMBL" id="TKI81123.1"/>
    </source>
</evidence>
<dbReference type="EMBL" id="SZON01003246">
    <property type="protein sequence ID" value="TKI81123.1"/>
    <property type="molecule type" value="Genomic_DNA"/>
</dbReference>
<dbReference type="PROSITE" id="PS50901">
    <property type="entry name" value="FTSK"/>
    <property type="match status" value="1"/>
</dbReference>
<name>A0A4V5TQ44_9BACI</name>
<dbReference type="GO" id="GO:0003677">
    <property type="term" value="F:DNA binding"/>
    <property type="evidence" value="ECO:0007669"/>
    <property type="project" value="InterPro"/>
</dbReference>
<proteinExistence type="predicted"/>
<comment type="caution">
    <text evidence="5">The sequence shown here is derived from an EMBL/GenBank/DDBJ whole genome shotgun (WGS) entry which is preliminary data.</text>
</comment>
<evidence type="ECO:0000256" key="2">
    <source>
        <dbReference type="ARBA" id="ARBA00022840"/>
    </source>
</evidence>
<dbReference type="InterPro" id="IPR050206">
    <property type="entry name" value="FtsK/SpoIIIE/SftA"/>
</dbReference>
<dbReference type="AlphaFoldDB" id="A0A4V5TQ44"/>
<gene>
    <name evidence="5" type="ORF">FC699_34235</name>
</gene>
<feature type="non-terminal residue" evidence="5">
    <location>
        <position position="92"/>
    </location>
</feature>
<keyword evidence="1 3" id="KW-0547">Nucleotide-binding</keyword>
<evidence type="ECO:0000256" key="3">
    <source>
        <dbReference type="PROSITE-ProRule" id="PRU00289"/>
    </source>
</evidence>
<keyword evidence="2 3" id="KW-0067">ATP-binding</keyword>
<dbReference type="GO" id="GO:0005524">
    <property type="term" value="F:ATP binding"/>
    <property type="evidence" value="ECO:0007669"/>
    <property type="project" value="UniProtKB-UniRule"/>
</dbReference>
<dbReference type="PANTHER" id="PTHR22683">
    <property type="entry name" value="SPORULATION PROTEIN RELATED"/>
    <property type="match status" value="1"/>
</dbReference>